<keyword evidence="4" id="KW-0862">Zinc</keyword>
<dbReference type="SMART" id="SM00249">
    <property type="entry name" value="PHD"/>
    <property type="match status" value="1"/>
</dbReference>
<evidence type="ECO:0000259" key="8">
    <source>
        <dbReference type="PROSITE" id="PS50016"/>
    </source>
</evidence>
<feature type="compositionally biased region" description="Basic and acidic residues" evidence="7">
    <location>
        <begin position="438"/>
        <end position="450"/>
    </location>
</feature>
<feature type="region of interest" description="Disordered" evidence="7">
    <location>
        <begin position="2679"/>
        <end position="2724"/>
    </location>
</feature>
<sequence>MEILSEEQVKEHCRCSGRETQVDMIECEFCQTWYHPNCVQLPMKDYYNIFIADATYKCPRCTSKRQKKRPKETKKPLEPEEQEEYTEDGGPTVWAKAKGSPYWPGKLINFEKALRQWPKDLKNHDRAQALVRPFGNGDELLMSCAVDQLRPLDDGFEEREKKSLEALRKRSKELKKFRIAIAIARQHLPQPILPVAATAELGSCTDARALPNQAGVAQSPTVTTDIASPARKECPAEPGKKSELSDAASKELSGPSMEAAKASEGQPGVRTQSGEAPDIVACAPRVDSGTEYSAEEQPASPARPSAGGPGGPHPGRFTEPPAAAVPQGPSTVVAIGHAVSELPAPGLAPEGVLQASGWIQSEGRVQLQEDRPSSSLPEDPRQIPPESRSSADAARDESTEAGEVYNDDAMHSGDPSLNVVDAGPDIPMEDVKASPSQRAEEPSPERRVTDFESAGAAAESDASAAPALGVETFSQHEGGAEPRQGHPTGVLPGLSDSAGESKDAQLKRTPKKFVAPSSSPWIVTSFPIQRQGASPGRPAPSPPRAPLPAVTKEEIPTGPEPDPAPERAAELQAVVVSGTSPGSPGVAIPAAGGGASSESCAQTAQAPAPAATPSQKCAPAGDVSATRAPAQQKPAPADWHSKSSWIRAFGSVLPVAPVKFPALVRTEPHAETRAPVPHVGSALASDAFPGEEAAAEPVNGAVCGQEEAATAMASDTLPGVEEAVAAHSWPHAASSREAESCVPDLNMDVEGSVSEEGSVDPAKSPLYAAGPLDGVTAPSRGPWVLAAAPKPDSGEISSLCAGKGAAQDEMEVTLESPCSEKQPEDLVDASAEMAGKLAPVAASPACCMDAPDSNAMGAADGMTAVAPNDGAAGSQDGSAMREDSARLSRVPVEEAGEDVAQAASDEGLADAARGGLAEGAERECSREGAEAALSHGPSQGAGAEAAKVGKQELTDVAAAVDGVSPLPKDVDSAACERIPFGRGATGSISQKPIAVADERGTEAVAEGPPGAEISGTVKGLKLDDDEQWWQEKVGMQANRRQTDEDGTDAEACTAEHPQVAVQERTSPLAGDGAALSGPTPSDVEGCTGMAVEEVAGGIVQERRDWICAAEEAAPETEAQELCYAASPAREHAESAAEGRSRACDEDAAVRFPGESAATESVESRRVVDGRTVVENTESDPSAREADGRIFVVEGRVLLEETDAEVGTTPIGLQVADASVEACSNAARSPADDRIEAPNCSAVEVEDAPRAAVECEGAVGPTGSGSLGAVEMEGDGTPALGEEEGEEAEAETWVSSVVETNAGDVAADAVERTAADVEVDALMEDNAEDVLADAVLEEGAGKTGTVERGAAEVALDVMEWDAGKTVADAVEGGADEAVIDAVEETADEAAADVGLVEDTDSMVDAVVHDADVAVSNGWEGTEETVSNLAKGSADTAVLDAVGGGTDEAKVDAWGGGTHETAVDAVKGGADKAVAADKMKESGDELVVAVNGVADEAVVADEVTESGDEAASDAVNGGSDDALVAEEAKEASDEAPVDAVGGVLPRLWWLRRWRGSAAAVDAGDGGADTAVADAEEEDGAEAVVAVEGGIADVSPPAEANMRPVPVLLGDDLAMTDVDVPLETAVADLEDDNDAAAAARAVDSKGTLTLAAVKEGADPKLAAVDEEISASAAAVDQIAGATQSTIEQMSPGTIAATVDEQAVDATAACSTVVDGGDDVVAALMRKVVASVVRQPAGVTAGGPRGLGNLSDVLAIYQEVASPSAGRGAVLKEEVVAPAVPSAIHVPLAARASVHVEEEVGPAACPAVLAEEELAPAVRAAATERACGADVSTASSEKQLSSELPPPSLCIRKCLAPEPALQVKLDNCSEADAEDVTAQRLDHEQRVMLGQRDPAAPEATAVPCNEAHPVGRQPQLNDAAVPGAAETDPRVPVSSEVESVREELLALYEPDEVETAARGVTRAKVEEVPASVQGESGREALPTLDRQKGEETAVLDTAAEAGVAAGAQGKSVNEELLSMYMGGEVLRPPVAGWAGDVEGHVEAGREAEVPPESMTQLKHEGLATAEAPDAASLVKRKSSSKSRTPRQRPKMFASDDKAGRKHGLQDESGAETVNVEGDVIDAALAKELAKAPRSKDGRKRGLQDESGAETVNVEGDVIDAELAKELAKAPRSKKARRPKGLETGVKMAEEGASKTQAEDGSNGRGRSKLEAAEAEVERVSERAGGAGRVRVVRNTEDVQTGKRTGVIDGKWADVGSVGPSAVLQGGHPELTRVLEEQGAMKLKSLTSPGPAPSPPVWIPFHWRRRGRVWTEHGTPGAQVDDTWDSRQKRSALLLTGWLSSTRTKLRTMGTDFQYVRQSLPDTNGRVEVFEDVLEQEQVNGDYPFGALLEDIQVDFTAAAAAFRLLSVAEREAFFLQQIRSSSALQFLYLQGVALDAISNNTVTGSQRSSPGDGHAWEPFRLVECENSILYDALELCEASCAPLLPIHSRLDAPSKQRMSDEWAGSGRMQGETQAMPQGGMRAMLQEGMQTIGQGETRAMEHGGVQTVEQEGAKAIGQEGTRANTHGRAPAMAPGEARGREGGEAPEHASTSAAVVRKPAPETPSGEELGKRLGKDSHVAERCRIEELSASGGFMLHINRDLHVNRKLRKEAGITVLRDKATKKRKQAFSKHKGKKRMSRTGLCVGEDTDEDDEEMKDDEKGGECGAEGTPMPPATPNTEEEKLSSRQKKKPRLWGAGIVTPWLYYMGMYSTFGMHFEDYAFGSANVILSAPDSQAWVIWYSVPRRALALLHEFLRHRHGSEYRLDCLEQRRVWIDPQELALWRSATNEQIPVYRHVQKGGEYVITDYGSVHWGVNLGVGWKAAVNFAFPKWYSKAREVDAIYKDLEKKANQTRHYRSVPNFEGPRCRGKQWPGMPTENVQ</sequence>
<evidence type="ECO:0000256" key="2">
    <source>
        <dbReference type="ARBA" id="ARBA00022723"/>
    </source>
</evidence>
<evidence type="ECO:0000256" key="6">
    <source>
        <dbReference type="PROSITE-ProRule" id="PRU00146"/>
    </source>
</evidence>
<dbReference type="InterPro" id="IPR003347">
    <property type="entry name" value="JmjC_dom"/>
</dbReference>
<evidence type="ECO:0000256" key="7">
    <source>
        <dbReference type="SAM" id="MobiDB-lite"/>
    </source>
</evidence>
<feature type="compositionally biased region" description="Basic and acidic residues" evidence="7">
    <location>
        <begin position="919"/>
        <end position="929"/>
    </location>
</feature>
<evidence type="ECO:0000256" key="3">
    <source>
        <dbReference type="ARBA" id="ARBA00022771"/>
    </source>
</evidence>
<dbReference type="Proteomes" id="UP001190700">
    <property type="component" value="Unassembled WGS sequence"/>
</dbReference>
<gene>
    <name evidence="11" type="ORF">CYMTET_9489</name>
</gene>
<feature type="region of interest" description="Disordered" evidence="7">
    <location>
        <begin position="997"/>
        <end position="1019"/>
    </location>
</feature>
<dbReference type="GO" id="GO:0010468">
    <property type="term" value="P:regulation of gene expression"/>
    <property type="evidence" value="ECO:0007669"/>
    <property type="project" value="TreeGrafter"/>
</dbReference>
<dbReference type="SUPFAM" id="SSF51197">
    <property type="entry name" value="Clavaminate synthase-like"/>
    <property type="match status" value="1"/>
</dbReference>
<dbReference type="InterPro" id="IPR000313">
    <property type="entry name" value="PWWP_dom"/>
</dbReference>
<keyword evidence="5" id="KW-0539">Nucleus</keyword>
<feature type="region of interest" description="Disordered" evidence="7">
    <location>
        <begin position="2060"/>
        <end position="2108"/>
    </location>
</feature>
<feature type="compositionally biased region" description="Acidic residues" evidence="7">
    <location>
        <begin position="2682"/>
        <end position="2692"/>
    </location>
</feature>
<dbReference type="Pfam" id="PF00628">
    <property type="entry name" value="PHD"/>
    <property type="match status" value="1"/>
</dbReference>
<evidence type="ECO:0008006" key="13">
    <source>
        <dbReference type="Google" id="ProtNLM"/>
    </source>
</evidence>
<dbReference type="PROSITE" id="PS51184">
    <property type="entry name" value="JMJC"/>
    <property type="match status" value="1"/>
</dbReference>
<keyword evidence="2" id="KW-0479">Metal-binding</keyword>
<dbReference type="PROSITE" id="PS50016">
    <property type="entry name" value="ZF_PHD_2"/>
    <property type="match status" value="1"/>
</dbReference>
<feature type="compositionally biased region" description="Basic residues" evidence="7">
    <location>
        <begin position="2070"/>
        <end position="2085"/>
    </location>
</feature>
<evidence type="ECO:0000259" key="10">
    <source>
        <dbReference type="PROSITE" id="PS51184"/>
    </source>
</evidence>
<protein>
    <recommendedName>
        <fullName evidence="13">PWWP domain-containing protein</fullName>
    </recommendedName>
</protein>
<feature type="compositionally biased region" description="Pro residues" evidence="7">
    <location>
        <begin position="537"/>
        <end position="546"/>
    </location>
</feature>
<feature type="domain" description="PHD-type" evidence="8">
    <location>
        <begin position="10"/>
        <end position="64"/>
    </location>
</feature>
<feature type="region of interest" description="Disordered" evidence="7">
    <location>
        <begin position="1964"/>
        <end position="1983"/>
    </location>
</feature>
<feature type="compositionally biased region" description="Low complexity" evidence="7">
    <location>
        <begin position="453"/>
        <end position="467"/>
    </location>
</feature>
<comment type="subcellular location">
    <subcellularLocation>
        <location evidence="1">Nucleus</location>
    </subcellularLocation>
</comment>
<feature type="compositionally biased region" description="Basic and acidic residues" evidence="7">
    <location>
        <begin position="2572"/>
        <end position="2582"/>
    </location>
</feature>
<feature type="compositionally biased region" description="Basic and acidic residues" evidence="7">
    <location>
        <begin position="230"/>
        <end position="244"/>
    </location>
</feature>
<dbReference type="CDD" id="cd05162">
    <property type="entry name" value="PWWP"/>
    <property type="match status" value="1"/>
</dbReference>
<keyword evidence="3 6" id="KW-0863">Zinc-finger</keyword>
<feature type="compositionally biased region" description="Polar residues" evidence="7">
    <location>
        <begin position="215"/>
        <end position="226"/>
    </location>
</feature>
<feature type="domain" description="JmjC" evidence="10">
    <location>
        <begin position="2708"/>
        <end position="2879"/>
    </location>
</feature>
<dbReference type="InterPro" id="IPR019787">
    <property type="entry name" value="Znf_PHD-finger"/>
</dbReference>
<feature type="region of interest" description="Disordered" evidence="7">
    <location>
        <begin position="1055"/>
        <end position="1085"/>
    </location>
</feature>
<feature type="region of interest" description="Disordered" evidence="7">
    <location>
        <begin position="67"/>
        <end position="92"/>
    </location>
</feature>
<feature type="compositionally biased region" description="Basic and acidic residues" evidence="7">
    <location>
        <begin position="2203"/>
        <end position="2217"/>
    </location>
</feature>
<evidence type="ECO:0000256" key="4">
    <source>
        <dbReference type="ARBA" id="ARBA00022833"/>
    </source>
</evidence>
<feature type="region of interest" description="Disordered" evidence="7">
    <location>
        <begin position="2553"/>
        <end position="2610"/>
    </location>
</feature>
<reference evidence="11 12" key="1">
    <citation type="journal article" date="2015" name="Genome Biol. Evol.">
        <title>Comparative Genomics of a Bacterivorous Green Alga Reveals Evolutionary Causalities and Consequences of Phago-Mixotrophic Mode of Nutrition.</title>
        <authorList>
            <person name="Burns J.A."/>
            <person name="Paasch A."/>
            <person name="Narechania A."/>
            <person name="Kim E."/>
        </authorList>
    </citation>
    <scope>NUCLEOTIDE SEQUENCE [LARGE SCALE GENOMIC DNA]</scope>
    <source>
        <strain evidence="11 12">PLY_AMNH</strain>
    </source>
</reference>
<dbReference type="Pfam" id="PF00855">
    <property type="entry name" value="PWWP"/>
    <property type="match status" value="1"/>
</dbReference>
<evidence type="ECO:0000313" key="12">
    <source>
        <dbReference type="Proteomes" id="UP001190700"/>
    </source>
</evidence>
<evidence type="ECO:0000313" key="11">
    <source>
        <dbReference type="EMBL" id="KAK3282789.1"/>
    </source>
</evidence>
<feature type="compositionally biased region" description="Low complexity" evidence="7">
    <location>
        <begin position="580"/>
        <end position="613"/>
    </location>
</feature>
<keyword evidence="12" id="KW-1185">Reference proteome</keyword>
<dbReference type="Gene3D" id="2.30.30.140">
    <property type="match status" value="1"/>
</dbReference>
<dbReference type="SUPFAM" id="SSF57903">
    <property type="entry name" value="FYVE/PHD zinc finger"/>
    <property type="match status" value="1"/>
</dbReference>
<dbReference type="GO" id="GO:0000785">
    <property type="term" value="C:chromatin"/>
    <property type="evidence" value="ECO:0007669"/>
    <property type="project" value="TreeGrafter"/>
</dbReference>
<feature type="region of interest" description="Disordered" evidence="7">
    <location>
        <begin position="859"/>
        <end position="947"/>
    </location>
</feature>
<feature type="compositionally biased region" description="Low complexity" evidence="7">
    <location>
        <begin position="905"/>
        <end position="915"/>
    </location>
</feature>
<dbReference type="Pfam" id="PF02373">
    <property type="entry name" value="JmjC"/>
    <property type="match status" value="1"/>
</dbReference>
<feature type="domain" description="PWWP" evidence="9">
    <location>
        <begin position="89"/>
        <end position="155"/>
    </location>
</feature>
<dbReference type="InterPro" id="IPR001965">
    <property type="entry name" value="Znf_PHD"/>
</dbReference>
<organism evidence="11 12">
    <name type="scientific">Cymbomonas tetramitiformis</name>
    <dbReference type="NCBI Taxonomy" id="36881"/>
    <lineage>
        <taxon>Eukaryota</taxon>
        <taxon>Viridiplantae</taxon>
        <taxon>Chlorophyta</taxon>
        <taxon>Pyramimonadophyceae</taxon>
        <taxon>Pyramimonadales</taxon>
        <taxon>Pyramimonadaceae</taxon>
        <taxon>Cymbomonas</taxon>
    </lineage>
</organism>
<comment type="caution">
    <text evidence="11">The sequence shown here is derived from an EMBL/GenBank/DDBJ whole genome shotgun (WGS) entry which is preliminary data.</text>
</comment>
<dbReference type="EMBL" id="LGRX02003156">
    <property type="protein sequence ID" value="KAK3282789.1"/>
    <property type="molecule type" value="Genomic_DNA"/>
</dbReference>
<dbReference type="GO" id="GO:0005634">
    <property type="term" value="C:nucleus"/>
    <property type="evidence" value="ECO:0007669"/>
    <property type="project" value="UniProtKB-SubCell"/>
</dbReference>
<name>A0AAE0GQY0_9CHLO</name>
<feature type="region of interest" description="Disordered" evidence="7">
    <location>
        <begin position="212"/>
        <end position="329"/>
    </location>
</feature>
<dbReference type="Gene3D" id="3.30.40.10">
    <property type="entry name" value="Zinc/RING finger domain, C3HC4 (zinc finger)"/>
    <property type="match status" value="1"/>
</dbReference>
<dbReference type="GO" id="GO:0032452">
    <property type="term" value="F:histone demethylase activity"/>
    <property type="evidence" value="ECO:0007669"/>
    <property type="project" value="TreeGrafter"/>
</dbReference>
<feature type="region of interest" description="Disordered" evidence="7">
    <location>
        <begin position="2163"/>
        <end position="2219"/>
    </location>
</feature>
<evidence type="ECO:0000256" key="5">
    <source>
        <dbReference type="ARBA" id="ARBA00023242"/>
    </source>
</evidence>
<dbReference type="SUPFAM" id="SSF63748">
    <property type="entry name" value="Tudor/PWWP/MBT"/>
    <property type="match status" value="1"/>
</dbReference>
<accession>A0AAE0GQY0</accession>
<dbReference type="SMART" id="SM00558">
    <property type="entry name" value="JmjC"/>
    <property type="match status" value="1"/>
</dbReference>
<dbReference type="PROSITE" id="PS01359">
    <property type="entry name" value="ZF_PHD_1"/>
    <property type="match status" value="1"/>
</dbReference>
<evidence type="ECO:0000259" key="9">
    <source>
        <dbReference type="PROSITE" id="PS50812"/>
    </source>
</evidence>
<feature type="region of interest" description="Disordered" evidence="7">
    <location>
        <begin position="359"/>
        <end position="641"/>
    </location>
</feature>
<feature type="compositionally biased region" description="Polar residues" evidence="7">
    <location>
        <begin position="516"/>
        <end position="528"/>
    </location>
</feature>
<dbReference type="InterPro" id="IPR011011">
    <property type="entry name" value="Znf_FYVE_PHD"/>
</dbReference>
<dbReference type="PANTHER" id="PTHR10694">
    <property type="entry name" value="LYSINE-SPECIFIC DEMETHYLASE"/>
    <property type="match status" value="1"/>
</dbReference>
<dbReference type="Gene3D" id="2.60.120.650">
    <property type="entry name" value="Cupin"/>
    <property type="match status" value="1"/>
</dbReference>
<dbReference type="InterPro" id="IPR019786">
    <property type="entry name" value="Zinc_finger_PHD-type_CS"/>
</dbReference>
<evidence type="ECO:0000256" key="1">
    <source>
        <dbReference type="ARBA" id="ARBA00004123"/>
    </source>
</evidence>
<dbReference type="GO" id="GO:0008270">
    <property type="term" value="F:zinc ion binding"/>
    <property type="evidence" value="ECO:0007669"/>
    <property type="project" value="UniProtKB-KW"/>
</dbReference>
<dbReference type="CDD" id="cd15489">
    <property type="entry name" value="PHD_SF"/>
    <property type="match status" value="1"/>
</dbReference>
<dbReference type="PROSITE" id="PS50812">
    <property type="entry name" value="PWWP"/>
    <property type="match status" value="1"/>
</dbReference>
<dbReference type="InterPro" id="IPR013083">
    <property type="entry name" value="Znf_RING/FYVE/PHD"/>
</dbReference>
<proteinExistence type="predicted"/>